<organism evidence="2 3">
    <name type="scientific">Octopus sinensis</name>
    <name type="common">East Asian common octopus</name>
    <dbReference type="NCBI Taxonomy" id="2607531"/>
    <lineage>
        <taxon>Eukaryota</taxon>
        <taxon>Metazoa</taxon>
        <taxon>Spiralia</taxon>
        <taxon>Lophotrochozoa</taxon>
        <taxon>Mollusca</taxon>
        <taxon>Cephalopoda</taxon>
        <taxon>Coleoidea</taxon>
        <taxon>Octopodiformes</taxon>
        <taxon>Octopoda</taxon>
        <taxon>Incirrata</taxon>
        <taxon>Octopodidae</taxon>
        <taxon>Octopus</taxon>
    </lineage>
</organism>
<evidence type="ECO:0000256" key="1">
    <source>
        <dbReference type="SAM" id="MobiDB-lite"/>
    </source>
</evidence>
<feature type="region of interest" description="Disordered" evidence="1">
    <location>
        <begin position="94"/>
        <end position="116"/>
    </location>
</feature>
<keyword evidence="2" id="KW-1185">Reference proteome</keyword>
<dbReference type="GO" id="GO:0003676">
    <property type="term" value="F:nucleic acid binding"/>
    <property type="evidence" value="ECO:0007669"/>
    <property type="project" value="InterPro"/>
</dbReference>
<dbReference type="Gene3D" id="3.30.420.10">
    <property type="entry name" value="Ribonuclease H-like superfamily/Ribonuclease H"/>
    <property type="match status" value="1"/>
</dbReference>
<dbReference type="KEGG" id="osn:115209585"/>
<dbReference type="PANTHER" id="PTHR46060:SF1">
    <property type="entry name" value="MARINER MOS1 TRANSPOSASE-LIKE PROTEIN"/>
    <property type="match status" value="1"/>
</dbReference>
<dbReference type="AlphaFoldDB" id="A0A6P7S6H1"/>
<dbReference type="RefSeq" id="XP_029633884.1">
    <property type="nucleotide sequence ID" value="XM_029778024.1"/>
</dbReference>
<accession>A0A6P7S6H1</accession>
<proteinExistence type="predicted"/>
<dbReference type="InterPro" id="IPR052709">
    <property type="entry name" value="Transposase-MT_Hybrid"/>
</dbReference>
<evidence type="ECO:0000313" key="2">
    <source>
        <dbReference type="Proteomes" id="UP000515154"/>
    </source>
</evidence>
<protein>
    <submittedName>
        <fullName evidence="3">Uncharacterized protein LOC115209585</fullName>
    </submittedName>
</protein>
<gene>
    <name evidence="3" type="primary">LOC115209585</name>
</gene>
<dbReference type="Proteomes" id="UP000515154">
    <property type="component" value="Linkage group LG3"/>
</dbReference>
<reference evidence="3" key="1">
    <citation type="submission" date="2025-08" db="UniProtKB">
        <authorList>
            <consortium name="RefSeq"/>
        </authorList>
    </citation>
    <scope>IDENTIFICATION</scope>
</reference>
<dbReference type="InterPro" id="IPR036397">
    <property type="entry name" value="RNaseH_sf"/>
</dbReference>
<dbReference type="PANTHER" id="PTHR46060">
    <property type="entry name" value="MARINER MOS1 TRANSPOSASE-LIKE PROTEIN"/>
    <property type="match status" value="1"/>
</dbReference>
<sequence length="116" mass="13656">MVMVHQQVIIDEVARSLQISHSSAYQIIHDEFGSHKACARWVLRTLTAAHKRKRFKVCQHLLDRYNKEGNEFFSRIVTGDETWVHHYEAESKRQRMAWKQPGSPATNSRLSLPRER</sequence>
<name>A0A6P7S6H1_9MOLL</name>
<evidence type="ECO:0000313" key="3">
    <source>
        <dbReference type="RefSeq" id="XP_029633884.1"/>
    </source>
</evidence>